<dbReference type="EMBL" id="JAHWGI010000723">
    <property type="protein sequence ID" value="KAK3917443.1"/>
    <property type="molecule type" value="Genomic_DNA"/>
</dbReference>
<reference evidence="1" key="1">
    <citation type="submission" date="2021-07" db="EMBL/GenBank/DDBJ databases">
        <authorList>
            <person name="Catto M.A."/>
            <person name="Jacobson A."/>
            <person name="Kennedy G."/>
            <person name="Labadie P."/>
            <person name="Hunt B.G."/>
            <person name="Srinivasan R."/>
        </authorList>
    </citation>
    <scope>NUCLEOTIDE SEQUENCE</scope>
    <source>
        <strain evidence="1">PL_HMW_Pooled</strain>
        <tissue evidence="1">Head</tissue>
    </source>
</reference>
<sequence length="262" mass="30811">MIFTMMSCCCKPRINPSPICCCSWPPKPHQCFCRDNSPVRNIVTCQNFTPDCPCSNYACRPRQPPFRTMQKALVDKWMEVEKMGKLAHMYWCQHRALQQQLACLQTKYCRLQNWGYSEGETMDNCRCRPENPSVYQGVLRLGDKNSPQNQLCICNNTQQAMTTYRGEVRIHDQDENEGRCCKPATCGNDYSFLETEKLRIKCQMEELNRRLNEVKKCEELTHERLQRLREELAYLETKMKSNWGQNAVDRCTPAKENQTRFF</sequence>
<organism evidence="1 2">
    <name type="scientific">Frankliniella fusca</name>
    <dbReference type="NCBI Taxonomy" id="407009"/>
    <lineage>
        <taxon>Eukaryota</taxon>
        <taxon>Metazoa</taxon>
        <taxon>Ecdysozoa</taxon>
        <taxon>Arthropoda</taxon>
        <taxon>Hexapoda</taxon>
        <taxon>Insecta</taxon>
        <taxon>Pterygota</taxon>
        <taxon>Neoptera</taxon>
        <taxon>Paraneoptera</taxon>
        <taxon>Thysanoptera</taxon>
        <taxon>Terebrantia</taxon>
        <taxon>Thripoidea</taxon>
        <taxon>Thripidae</taxon>
        <taxon>Frankliniella</taxon>
    </lineage>
</organism>
<accession>A0AAE1H9Z2</accession>
<protein>
    <submittedName>
        <fullName evidence="1">DNA double-strand break repair Rad50 ATPase</fullName>
    </submittedName>
</protein>
<name>A0AAE1H9Z2_9NEOP</name>
<evidence type="ECO:0000313" key="1">
    <source>
        <dbReference type="EMBL" id="KAK3917443.1"/>
    </source>
</evidence>
<dbReference type="AlphaFoldDB" id="A0AAE1H9Z2"/>
<dbReference type="Proteomes" id="UP001219518">
    <property type="component" value="Unassembled WGS sequence"/>
</dbReference>
<comment type="caution">
    <text evidence="1">The sequence shown here is derived from an EMBL/GenBank/DDBJ whole genome shotgun (WGS) entry which is preliminary data.</text>
</comment>
<evidence type="ECO:0000313" key="2">
    <source>
        <dbReference type="Proteomes" id="UP001219518"/>
    </source>
</evidence>
<reference evidence="1" key="2">
    <citation type="journal article" date="2023" name="BMC Genomics">
        <title>Pest status, molecular evolution, and epigenetic factors derived from the genome assembly of Frankliniella fusca, a thysanopteran phytovirus vector.</title>
        <authorList>
            <person name="Catto M.A."/>
            <person name="Labadie P.E."/>
            <person name="Jacobson A.L."/>
            <person name="Kennedy G.G."/>
            <person name="Srinivasan R."/>
            <person name="Hunt B.G."/>
        </authorList>
    </citation>
    <scope>NUCLEOTIDE SEQUENCE</scope>
    <source>
        <strain evidence="1">PL_HMW_Pooled</strain>
    </source>
</reference>
<proteinExistence type="predicted"/>
<gene>
    <name evidence="1" type="ORF">KUF71_006974</name>
</gene>
<keyword evidence="2" id="KW-1185">Reference proteome</keyword>